<protein>
    <submittedName>
        <fullName evidence="1">Uncharacterized protein</fullName>
    </submittedName>
</protein>
<dbReference type="Proteomes" id="UP000319817">
    <property type="component" value="Chromosome"/>
</dbReference>
<keyword evidence="2" id="KW-1185">Reference proteome</keyword>
<gene>
    <name evidence="1" type="ORF">K239x_39210</name>
</gene>
<evidence type="ECO:0000313" key="2">
    <source>
        <dbReference type="Proteomes" id="UP000319817"/>
    </source>
</evidence>
<organism evidence="1 2">
    <name type="scientific">Stieleria marina</name>
    <dbReference type="NCBI Taxonomy" id="1930275"/>
    <lineage>
        <taxon>Bacteria</taxon>
        <taxon>Pseudomonadati</taxon>
        <taxon>Planctomycetota</taxon>
        <taxon>Planctomycetia</taxon>
        <taxon>Pirellulales</taxon>
        <taxon>Pirellulaceae</taxon>
        <taxon>Stieleria</taxon>
    </lineage>
</organism>
<accession>A0A517NXU4</accession>
<sequence>MTVTPDGRYFVHRGRLWRCSNPSLEPDVRQSLVDELMAARRAVKAALQAGDESD</sequence>
<dbReference type="EMBL" id="CP036526">
    <property type="protein sequence ID" value="QDT11919.1"/>
    <property type="molecule type" value="Genomic_DNA"/>
</dbReference>
<proteinExistence type="predicted"/>
<reference evidence="1 2" key="1">
    <citation type="submission" date="2019-02" db="EMBL/GenBank/DDBJ databases">
        <title>Deep-cultivation of Planctomycetes and their phenomic and genomic characterization uncovers novel biology.</title>
        <authorList>
            <person name="Wiegand S."/>
            <person name="Jogler M."/>
            <person name="Boedeker C."/>
            <person name="Pinto D."/>
            <person name="Vollmers J."/>
            <person name="Rivas-Marin E."/>
            <person name="Kohn T."/>
            <person name="Peeters S.H."/>
            <person name="Heuer A."/>
            <person name="Rast P."/>
            <person name="Oberbeckmann S."/>
            <person name="Bunk B."/>
            <person name="Jeske O."/>
            <person name="Meyerdierks A."/>
            <person name="Storesund J.E."/>
            <person name="Kallscheuer N."/>
            <person name="Luecker S."/>
            <person name="Lage O.M."/>
            <person name="Pohl T."/>
            <person name="Merkel B.J."/>
            <person name="Hornburger P."/>
            <person name="Mueller R.-W."/>
            <person name="Bruemmer F."/>
            <person name="Labrenz M."/>
            <person name="Spormann A.M."/>
            <person name="Op den Camp H."/>
            <person name="Overmann J."/>
            <person name="Amann R."/>
            <person name="Jetten M.S.M."/>
            <person name="Mascher T."/>
            <person name="Medema M.H."/>
            <person name="Devos D.P."/>
            <person name="Kaster A.-K."/>
            <person name="Ovreas L."/>
            <person name="Rohde M."/>
            <person name="Galperin M.Y."/>
            <person name="Jogler C."/>
        </authorList>
    </citation>
    <scope>NUCLEOTIDE SEQUENCE [LARGE SCALE GENOMIC DNA]</scope>
    <source>
        <strain evidence="1 2">K23_9</strain>
    </source>
</reference>
<name>A0A517NXU4_9BACT</name>
<dbReference type="AlphaFoldDB" id="A0A517NXU4"/>
<evidence type="ECO:0000313" key="1">
    <source>
        <dbReference type="EMBL" id="QDT11919.1"/>
    </source>
</evidence>